<dbReference type="AlphaFoldDB" id="A0AAN6GLD7"/>
<evidence type="ECO:0000256" key="2">
    <source>
        <dbReference type="SAM" id="MobiDB-lite"/>
    </source>
</evidence>
<dbReference type="PANTHER" id="PTHR12232:SF0">
    <property type="entry name" value="THIOREDOXIN DOMAIN-CONTAINING PROTEIN"/>
    <property type="match status" value="1"/>
</dbReference>
<feature type="compositionally biased region" description="Low complexity" evidence="2">
    <location>
        <begin position="517"/>
        <end position="528"/>
    </location>
</feature>
<evidence type="ECO:0000313" key="3">
    <source>
        <dbReference type="EMBL" id="KAK0542943.1"/>
    </source>
</evidence>
<feature type="compositionally biased region" description="Basic and acidic residues" evidence="2">
    <location>
        <begin position="860"/>
        <end position="872"/>
    </location>
</feature>
<feature type="compositionally biased region" description="Polar residues" evidence="2">
    <location>
        <begin position="756"/>
        <end position="772"/>
    </location>
</feature>
<dbReference type="SUPFAM" id="SSF52833">
    <property type="entry name" value="Thioredoxin-like"/>
    <property type="match status" value="2"/>
</dbReference>
<proteinExistence type="inferred from homology"/>
<protein>
    <submittedName>
        <fullName evidence="3">Uncharacterized protein</fullName>
    </submittedName>
</protein>
<feature type="compositionally biased region" description="Basic and acidic residues" evidence="2">
    <location>
        <begin position="488"/>
        <end position="501"/>
    </location>
</feature>
<dbReference type="EMBL" id="JAPDMZ010000422">
    <property type="protein sequence ID" value="KAK0542943.1"/>
    <property type="molecule type" value="Genomic_DNA"/>
</dbReference>
<gene>
    <name evidence="3" type="ORF">OC846_006579</name>
</gene>
<dbReference type="PANTHER" id="PTHR12232">
    <property type="entry name" value="SH3 DOMAIN-BINDING GLUTAMIC ACID-RICH-LIKE PROTEIN"/>
    <property type="match status" value="1"/>
</dbReference>
<sequence>MAHQLPAVELFSTSILSNHAVRKRHERYTAVLGIRKIPYVYHDMASDEDAKKRWRIKARDPTIPGLLVHNEWRGTFAEFEEAVEYDELDLFLAIDHERLKREQELLSKSAEPAEVSVPESSSATNGTANGTGAQQASTKYTGEPPPPFAPEGTGKRRSLTADDFLKALGIDESSVDVDDAELSELLSDSSLRVGPGAGSEQPTPTGTNGRLKTNEERGIGAVAAARNAERKAQRAAPDEEKLKAQGLGPLAFGAPVEFFTTSMLANPTVRAKHERYLEVLSANQVHFRKYDLISEEDAKKRWRSKARDPQLPGILVHGEWRGSFDDFDNAAKNGPEALAEFLNIDDRLAHASVQAARKNLASEEPEEDGEMKLNPKRFTLGIDDFLSSLGVSDLKLDDLSIDDLLNDQNISTAAKSSTSSRADTSQENGVAGLRLKKQVPLPVVEPPTPKVEKSPKEEAEITEQSSDAVVDVPVINSPVPSDPTAAKNHQDPDSSADRKASPEPGIGKTTTAEEEAIGAPAASEPEAAPELEKSITAEDAAPVEEKLEVESEAAIKDSSYSEIAEPPSSSLNGDANGGEVDAKATMSEPVSASNDTVAPVEAEDTSEAAADKTSESEKPLPMPVTEADTEAAIPVIDEDSNEPSRASTTVEEDESTRPSADGPPSSNHAAEGSGGDPSSSTNATSPPATVRKPRKSKSRSAVASPSADDDDPVSPGRRALDYQRPILSPSSSTPISPSPLSPERGINTFAAAIERSGSSKSNLSVGGTSARNRSGSGSAKKGLGSRLSSMKFGKDRDRSSPSSTGLGSPGGVSEDTDSPTRRRASGERGGGLFKSRSRSPGRHKGKDKDRGNAPPLPSIPRDRISAAQRAERTLSQILRDADEAMRSADAQMLSSDEDEGGDQDENGDIDEEDEGDDPFGADQVSLGVKKSSEGAAG</sequence>
<dbReference type="InterPro" id="IPR006993">
    <property type="entry name" value="Glut_rich_SH3-bd"/>
</dbReference>
<feature type="compositionally biased region" description="Low complexity" evidence="2">
    <location>
        <begin position="413"/>
        <end position="425"/>
    </location>
</feature>
<comment type="similarity">
    <text evidence="1">Belongs to the SH3BGR family.</text>
</comment>
<feature type="compositionally biased region" description="Basic residues" evidence="2">
    <location>
        <begin position="835"/>
        <end position="845"/>
    </location>
</feature>
<feature type="compositionally biased region" description="Polar residues" evidence="2">
    <location>
        <begin position="124"/>
        <end position="140"/>
    </location>
</feature>
<dbReference type="InterPro" id="IPR051033">
    <property type="entry name" value="SH3BGR"/>
</dbReference>
<organism evidence="3 4">
    <name type="scientific">Tilletia horrida</name>
    <dbReference type="NCBI Taxonomy" id="155126"/>
    <lineage>
        <taxon>Eukaryota</taxon>
        <taxon>Fungi</taxon>
        <taxon>Dikarya</taxon>
        <taxon>Basidiomycota</taxon>
        <taxon>Ustilaginomycotina</taxon>
        <taxon>Exobasidiomycetes</taxon>
        <taxon>Tilletiales</taxon>
        <taxon>Tilletiaceae</taxon>
        <taxon>Tilletia</taxon>
    </lineage>
</organism>
<evidence type="ECO:0000313" key="4">
    <source>
        <dbReference type="Proteomes" id="UP001176517"/>
    </source>
</evidence>
<feature type="compositionally biased region" description="Basic and acidic residues" evidence="2">
    <location>
        <begin position="450"/>
        <end position="459"/>
    </location>
</feature>
<reference evidence="3" key="1">
    <citation type="journal article" date="2023" name="PhytoFront">
        <title>Draft Genome Resources of Seven Strains of Tilletia horrida, Causal Agent of Kernel Smut of Rice.</title>
        <authorList>
            <person name="Khanal S."/>
            <person name="Antony Babu S."/>
            <person name="Zhou X.G."/>
        </authorList>
    </citation>
    <scope>NUCLEOTIDE SEQUENCE</scope>
    <source>
        <strain evidence="3">TX6</strain>
    </source>
</reference>
<dbReference type="Gene3D" id="3.40.30.10">
    <property type="entry name" value="Glutaredoxin"/>
    <property type="match status" value="2"/>
</dbReference>
<feature type="compositionally biased region" description="Basic and acidic residues" evidence="2">
    <location>
        <begin position="609"/>
        <end position="618"/>
    </location>
</feature>
<evidence type="ECO:0000256" key="1">
    <source>
        <dbReference type="ARBA" id="ARBA00007764"/>
    </source>
</evidence>
<dbReference type="InterPro" id="IPR036249">
    <property type="entry name" value="Thioredoxin-like_sf"/>
</dbReference>
<accession>A0AAN6GLD7</accession>
<feature type="region of interest" description="Disordered" evidence="2">
    <location>
        <begin position="107"/>
        <end position="156"/>
    </location>
</feature>
<feature type="compositionally biased region" description="Low complexity" evidence="2">
    <location>
        <begin position="677"/>
        <end position="689"/>
    </location>
</feature>
<comment type="caution">
    <text evidence="3">The sequence shown here is derived from an EMBL/GenBank/DDBJ whole genome shotgun (WGS) entry which is preliminary data.</text>
</comment>
<feature type="region of interest" description="Disordered" evidence="2">
    <location>
        <begin position="413"/>
        <end position="937"/>
    </location>
</feature>
<dbReference type="GO" id="GO:0005737">
    <property type="term" value="C:cytoplasm"/>
    <property type="evidence" value="ECO:0007669"/>
    <property type="project" value="TreeGrafter"/>
</dbReference>
<feature type="compositionally biased region" description="Low complexity" evidence="2">
    <location>
        <begin position="109"/>
        <end position="123"/>
    </location>
</feature>
<feature type="compositionally biased region" description="Basic and acidic residues" evidence="2">
    <location>
        <begin position="543"/>
        <end position="555"/>
    </location>
</feature>
<feature type="region of interest" description="Disordered" evidence="2">
    <location>
        <begin position="187"/>
        <end position="212"/>
    </location>
</feature>
<name>A0AAN6GLD7_9BASI</name>
<feature type="compositionally biased region" description="Acidic residues" evidence="2">
    <location>
        <begin position="895"/>
        <end position="919"/>
    </location>
</feature>
<keyword evidence="4" id="KW-1185">Reference proteome</keyword>
<feature type="compositionally biased region" description="Low complexity" evidence="2">
    <location>
        <begin position="773"/>
        <end position="789"/>
    </location>
</feature>
<dbReference type="Pfam" id="PF04908">
    <property type="entry name" value="SH3BGR"/>
    <property type="match status" value="2"/>
</dbReference>
<feature type="compositionally biased region" description="Low complexity" evidence="2">
    <location>
        <begin position="725"/>
        <end position="735"/>
    </location>
</feature>
<dbReference type="Proteomes" id="UP001176517">
    <property type="component" value="Unassembled WGS sequence"/>
</dbReference>
<feature type="compositionally biased region" description="Polar residues" evidence="2">
    <location>
        <begin position="200"/>
        <end position="211"/>
    </location>
</feature>